<evidence type="ECO:0000313" key="5">
    <source>
        <dbReference type="WBParaSite" id="maker-uti_cns_0045715-snap-gene-0.5-mRNA-1"/>
    </source>
</evidence>
<keyword evidence="2" id="KW-1133">Transmembrane helix</keyword>
<dbReference type="AlphaFoldDB" id="A0A1I8J2E5"/>
<keyword evidence="3" id="KW-1185">Reference proteome</keyword>
<keyword evidence="2" id="KW-0812">Transmembrane</keyword>
<feature type="region of interest" description="Disordered" evidence="1">
    <location>
        <begin position="1"/>
        <end position="20"/>
    </location>
</feature>
<proteinExistence type="predicted"/>
<sequence length="97" mass="10366">MAQTKPSSTTEKPQPPQYFGPRIYHEVPDCREVASNADPLSSWLGRQPRCCRCPSFCSTPARLFLSLTGIAVSLALIAAILLIVGGRFSLSASSIAG</sequence>
<evidence type="ECO:0000256" key="1">
    <source>
        <dbReference type="SAM" id="MobiDB-lite"/>
    </source>
</evidence>
<name>A0A1I8J2E5_9PLAT</name>
<feature type="transmembrane region" description="Helical" evidence="2">
    <location>
        <begin position="63"/>
        <end position="84"/>
    </location>
</feature>
<dbReference type="WBParaSite" id="maker-uti_cns_0045865-snap-gene-0.27-mRNA-1">
    <property type="protein sequence ID" value="maker-uti_cns_0045865-snap-gene-0.27-mRNA-1"/>
    <property type="gene ID" value="maker-uti_cns_0045865-snap-gene-0.27"/>
</dbReference>
<protein>
    <submittedName>
        <fullName evidence="4 5">Transmembrane protein</fullName>
    </submittedName>
</protein>
<reference evidence="4 5" key="1">
    <citation type="submission" date="2016-11" db="UniProtKB">
        <authorList>
            <consortium name="WormBaseParasite"/>
        </authorList>
    </citation>
    <scope>IDENTIFICATION</scope>
</reference>
<feature type="compositionally biased region" description="Polar residues" evidence="1">
    <location>
        <begin position="1"/>
        <end position="12"/>
    </location>
</feature>
<evidence type="ECO:0000256" key="2">
    <source>
        <dbReference type="SAM" id="Phobius"/>
    </source>
</evidence>
<dbReference type="Proteomes" id="UP000095280">
    <property type="component" value="Unplaced"/>
</dbReference>
<evidence type="ECO:0000313" key="4">
    <source>
        <dbReference type="WBParaSite" id="maker-uti_cns_0000335-snap-gene-0.21-mRNA-1"/>
    </source>
</evidence>
<evidence type="ECO:0000313" key="3">
    <source>
        <dbReference type="Proteomes" id="UP000095280"/>
    </source>
</evidence>
<dbReference type="WBParaSite" id="maker-uti_cns_0045715-snap-gene-0.5-mRNA-1">
    <property type="protein sequence ID" value="maker-uti_cns_0045715-snap-gene-0.5-mRNA-1"/>
    <property type="gene ID" value="maker-uti_cns_0045715-snap-gene-0.5"/>
</dbReference>
<keyword evidence="2" id="KW-0472">Membrane</keyword>
<accession>A0A1I8J2E5</accession>
<dbReference type="WBParaSite" id="maker-uti_cns_0000335-snap-gene-0.21-mRNA-1">
    <property type="protein sequence ID" value="maker-uti_cns_0000335-snap-gene-0.21-mRNA-1"/>
    <property type="gene ID" value="maker-uti_cns_0000335-snap-gene-0.21"/>
</dbReference>
<organism evidence="3 5">
    <name type="scientific">Macrostomum lignano</name>
    <dbReference type="NCBI Taxonomy" id="282301"/>
    <lineage>
        <taxon>Eukaryota</taxon>
        <taxon>Metazoa</taxon>
        <taxon>Spiralia</taxon>
        <taxon>Lophotrochozoa</taxon>
        <taxon>Platyhelminthes</taxon>
        <taxon>Rhabditophora</taxon>
        <taxon>Macrostomorpha</taxon>
        <taxon>Macrostomida</taxon>
        <taxon>Macrostomidae</taxon>
        <taxon>Macrostomum</taxon>
    </lineage>
</organism>